<dbReference type="EMBL" id="LATX01001749">
    <property type="protein sequence ID" value="KTB38572.1"/>
    <property type="molecule type" value="Genomic_DNA"/>
</dbReference>
<comment type="caution">
    <text evidence="1">The sequence shown here is derived from an EMBL/GenBank/DDBJ whole genome shotgun (WGS) entry which is preliminary data.</text>
</comment>
<accession>A0A0W0FQB6</accession>
<organism evidence="1 2">
    <name type="scientific">Moniliophthora roreri</name>
    <name type="common">Frosty pod rot fungus</name>
    <name type="synonym">Monilia roreri</name>
    <dbReference type="NCBI Taxonomy" id="221103"/>
    <lineage>
        <taxon>Eukaryota</taxon>
        <taxon>Fungi</taxon>
        <taxon>Dikarya</taxon>
        <taxon>Basidiomycota</taxon>
        <taxon>Agaricomycotina</taxon>
        <taxon>Agaricomycetes</taxon>
        <taxon>Agaricomycetidae</taxon>
        <taxon>Agaricales</taxon>
        <taxon>Marasmiineae</taxon>
        <taxon>Marasmiaceae</taxon>
        <taxon>Moniliophthora</taxon>
    </lineage>
</organism>
<dbReference type="Proteomes" id="UP000054988">
    <property type="component" value="Unassembled WGS sequence"/>
</dbReference>
<evidence type="ECO:0000313" key="2">
    <source>
        <dbReference type="Proteomes" id="UP000054988"/>
    </source>
</evidence>
<proteinExistence type="predicted"/>
<protein>
    <submittedName>
        <fullName evidence="1">Uncharacterized protein</fullName>
    </submittedName>
</protein>
<sequence length="197" mass="22537">MPSFARYLTKVGDSLKEMKIELGLSGRNTNDMPSPSDIDKARVMLKSVLKSFVSDKVLSHSSGLENLHLDMIYFYDIENDRPFSLISLEELVKAIPNKSLKRLNILVWTDMSSEGVEEGHKWRNGDVLLANQFPSLVQVVVTVTVVQDMNFNEYYSGTMDDLGMDELDESVIEGRVEKLFPRCREKGILKFVHKPWY</sequence>
<evidence type="ECO:0000313" key="1">
    <source>
        <dbReference type="EMBL" id="KTB38572.1"/>
    </source>
</evidence>
<gene>
    <name evidence="1" type="ORF">WG66_8830</name>
</gene>
<reference evidence="1 2" key="1">
    <citation type="submission" date="2015-12" db="EMBL/GenBank/DDBJ databases">
        <title>Draft genome sequence of Moniliophthora roreri, the causal agent of frosty pod rot of cacao.</title>
        <authorList>
            <person name="Aime M.C."/>
            <person name="Diaz-Valderrama J.R."/>
            <person name="Kijpornyongpan T."/>
            <person name="Phillips-Mora W."/>
        </authorList>
    </citation>
    <scope>NUCLEOTIDE SEQUENCE [LARGE SCALE GENOMIC DNA]</scope>
    <source>
        <strain evidence="1 2">MCA 2952</strain>
    </source>
</reference>
<name>A0A0W0FQB6_MONRR</name>
<dbReference type="AlphaFoldDB" id="A0A0W0FQB6"/>